<reference evidence="4" key="1">
    <citation type="submission" date="2017-09" db="EMBL/GenBank/DDBJ databases">
        <title>Depth-based differentiation of microbial function through sediment-hosted aquifers and enrichment of novel symbionts in the deep terrestrial subsurface.</title>
        <authorList>
            <person name="Probst A.J."/>
            <person name="Ladd B."/>
            <person name="Jarett J.K."/>
            <person name="Geller-Mcgrath D.E."/>
            <person name="Sieber C.M.K."/>
            <person name="Emerson J.B."/>
            <person name="Anantharaman K."/>
            <person name="Thomas B.C."/>
            <person name="Malmstrom R."/>
            <person name="Stieglmeier M."/>
            <person name="Klingl A."/>
            <person name="Woyke T."/>
            <person name="Ryan C.M."/>
            <person name="Banfield J.F."/>
        </authorList>
    </citation>
    <scope>NUCLEOTIDE SEQUENCE [LARGE SCALE GENOMIC DNA]</scope>
</reference>
<keyword evidence="1" id="KW-0175">Coiled coil</keyword>
<feature type="coiled-coil region" evidence="1">
    <location>
        <begin position="101"/>
        <end position="128"/>
    </location>
</feature>
<protein>
    <submittedName>
        <fullName evidence="3">Uncharacterized protein</fullName>
    </submittedName>
</protein>
<gene>
    <name evidence="3" type="ORF">COU31_05180</name>
</gene>
<accession>A0A2M6W2N4</accession>
<feature type="compositionally biased region" description="Basic and acidic residues" evidence="2">
    <location>
        <begin position="24"/>
        <end position="58"/>
    </location>
</feature>
<evidence type="ECO:0000313" key="4">
    <source>
        <dbReference type="Proteomes" id="UP000231183"/>
    </source>
</evidence>
<evidence type="ECO:0000256" key="1">
    <source>
        <dbReference type="SAM" id="Coils"/>
    </source>
</evidence>
<dbReference type="AlphaFoldDB" id="A0A2M6W2N4"/>
<name>A0A2M6W2N4_9BACT</name>
<feature type="region of interest" description="Disordered" evidence="2">
    <location>
        <begin position="23"/>
        <end position="58"/>
    </location>
</feature>
<evidence type="ECO:0000256" key="2">
    <source>
        <dbReference type="SAM" id="MobiDB-lite"/>
    </source>
</evidence>
<dbReference type="Proteomes" id="UP000231183">
    <property type="component" value="Unassembled WGS sequence"/>
</dbReference>
<organism evidence="3 4">
    <name type="scientific">Candidatus Magasanikbacteria bacterium CG10_big_fil_rev_8_21_14_0_10_40_10</name>
    <dbReference type="NCBI Taxonomy" id="1974648"/>
    <lineage>
        <taxon>Bacteria</taxon>
        <taxon>Candidatus Magasanikiibacteriota</taxon>
    </lineage>
</organism>
<sequence length="171" mass="19492">MDRKLIVYFLRFMPIFEQQQEQLNRQRAESQEAGMESKEGREEKEAQEMGAKERMEKTVVEVKNTKQRMQNIMVNISQVLAAVRAIRAKLGLNQAGDVPAVQRDEATLAELKQKLSELMSQIGDLKLALKAEELARLRQADPNMNEQEMDKQANQSVDRILAELGYSADQG</sequence>
<evidence type="ECO:0000313" key="3">
    <source>
        <dbReference type="EMBL" id="PIT87047.1"/>
    </source>
</evidence>
<dbReference type="EMBL" id="PFBX01000055">
    <property type="protein sequence ID" value="PIT87047.1"/>
    <property type="molecule type" value="Genomic_DNA"/>
</dbReference>
<proteinExistence type="predicted"/>
<comment type="caution">
    <text evidence="3">The sequence shown here is derived from an EMBL/GenBank/DDBJ whole genome shotgun (WGS) entry which is preliminary data.</text>
</comment>